<evidence type="ECO:0000256" key="4">
    <source>
        <dbReference type="PROSITE-ProRule" id="PRU00810"/>
    </source>
</evidence>
<dbReference type="InterPro" id="IPR036600">
    <property type="entry name" value="PAH_sf"/>
</dbReference>
<feature type="region of interest" description="Disordered" evidence="5">
    <location>
        <begin position="1"/>
        <end position="22"/>
    </location>
</feature>
<dbReference type="Proteomes" id="UP001227230">
    <property type="component" value="Chromosome 17"/>
</dbReference>
<evidence type="ECO:0000256" key="1">
    <source>
        <dbReference type="ARBA" id="ARBA00004123"/>
    </source>
</evidence>
<protein>
    <submittedName>
        <fullName evidence="6">Uncharacterized protein</fullName>
    </submittedName>
</protein>
<dbReference type="PANTHER" id="PTHR12346">
    <property type="entry name" value="SIN3B-RELATED"/>
    <property type="match status" value="1"/>
</dbReference>
<dbReference type="Pfam" id="PF02671">
    <property type="entry name" value="PAH"/>
    <property type="match status" value="1"/>
</dbReference>
<reference evidence="6 7" key="1">
    <citation type="journal article" date="2023" name="Hortic Res">
        <title>The complete reference genome for grapevine (Vitis vinifera L.) genetics and breeding.</title>
        <authorList>
            <person name="Shi X."/>
            <person name="Cao S."/>
            <person name="Wang X."/>
            <person name="Huang S."/>
            <person name="Wang Y."/>
            <person name="Liu Z."/>
            <person name="Liu W."/>
            <person name="Leng X."/>
            <person name="Peng Y."/>
            <person name="Wang N."/>
            <person name="Wang Y."/>
            <person name="Ma Z."/>
            <person name="Xu X."/>
            <person name="Zhang F."/>
            <person name="Xue H."/>
            <person name="Zhong H."/>
            <person name="Wang Y."/>
            <person name="Zhang K."/>
            <person name="Velt A."/>
            <person name="Avia K."/>
            <person name="Holtgrawe D."/>
            <person name="Grimplet J."/>
            <person name="Matus J.T."/>
            <person name="Ware D."/>
            <person name="Wu X."/>
            <person name="Wang H."/>
            <person name="Liu C."/>
            <person name="Fang Y."/>
            <person name="Rustenholz C."/>
            <person name="Cheng Z."/>
            <person name="Xiao H."/>
            <person name="Zhou Y."/>
        </authorList>
    </citation>
    <scope>NUCLEOTIDE SEQUENCE [LARGE SCALE GENOMIC DNA]</scope>
    <source>
        <strain evidence="7">cv. Pinot noir / PN40024</strain>
        <tissue evidence="6">Leaf</tissue>
    </source>
</reference>
<dbReference type="PANTHER" id="PTHR12346:SF0">
    <property type="entry name" value="SIN3A, ISOFORM G"/>
    <property type="match status" value="1"/>
</dbReference>
<keyword evidence="7" id="KW-1185">Reference proteome</keyword>
<organism evidence="6 7">
    <name type="scientific">Vitis vinifera</name>
    <name type="common">Grape</name>
    <dbReference type="NCBI Taxonomy" id="29760"/>
    <lineage>
        <taxon>Eukaryota</taxon>
        <taxon>Viridiplantae</taxon>
        <taxon>Streptophyta</taxon>
        <taxon>Embryophyta</taxon>
        <taxon>Tracheophyta</taxon>
        <taxon>Spermatophyta</taxon>
        <taxon>Magnoliopsida</taxon>
        <taxon>eudicotyledons</taxon>
        <taxon>Gunneridae</taxon>
        <taxon>Pentapetalae</taxon>
        <taxon>rosids</taxon>
        <taxon>Vitales</taxon>
        <taxon>Vitaceae</taxon>
        <taxon>Viteae</taxon>
        <taxon>Vitis</taxon>
    </lineage>
</organism>
<name>A0ABY9DPN8_VITVI</name>
<sequence length="189" mass="21665">MADPYQPSPSSQSVSRARPEGKRTIEQGVEYLKFVRDTFGSRNDSRYRGFLRVMKDYKGGIFDTLEVISLVKEMFEGHHELLTGFNILLPRGYSINSVAPTKDPPTALEARVEAVNLVNKIRTRLQDDKLYRSLVDVMCKYGRNPRVNILLKELPILFQDHPDLLAELYIRYPETKGQVPERCTEGSET</sequence>
<keyword evidence="2" id="KW-0678">Repressor</keyword>
<accession>A0ABY9DPN8</accession>
<dbReference type="Gene3D" id="1.20.1160.11">
    <property type="entry name" value="Paired amphipathic helix"/>
    <property type="match status" value="2"/>
</dbReference>
<evidence type="ECO:0000256" key="2">
    <source>
        <dbReference type="ARBA" id="ARBA00022491"/>
    </source>
</evidence>
<evidence type="ECO:0000313" key="7">
    <source>
        <dbReference type="Proteomes" id="UP001227230"/>
    </source>
</evidence>
<comment type="subcellular location">
    <subcellularLocation>
        <location evidence="1 4">Nucleus</location>
    </subcellularLocation>
</comment>
<keyword evidence="3 4" id="KW-0539">Nucleus</keyword>
<dbReference type="InterPro" id="IPR003822">
    <property type="entry name" value="PAH"/>
</dbReference>
<dbReference type="PROSITE" id="PS51477">
    <property type="entry name" value="PAH"/>
    <property type="match status" value="2"/>
</dbReference>
<evidence type="ECO:0000313" key="6">
    <source>
        <dbReference type="EMBL" id="WKA08580.1"/>
    </source>
</evidence>
<evidence type="ECO:0000256" key="3">
    <source>
        <dbReference type="ARBA" id="ARBA00023242"/>
    </source>
</evidence>
<dbReference type="SUPFAM" id="SSF47762">
    <property type="entry name" value="PAH2 domain"/>
    <property type="match status" value="2"/>
</dbReference>
<dbReference type="InterPro" id="IPR039774">
    <property type="entry name" value="Sin3-like"/>
</dbReference>
<gene>
    <name evidence="6" type="ORF">VitviT2T_026290</name>
</gene>
<proteinExistence type="predicted"/>
<dbReference type="EMBL" id="CP126664">
    <property type="protein sequence ID" value="WKA08580.1"/>
    <property type="molecule type" value="Genomic_DNA"/>
</dbReference>
<evidence type="ECO:0000256" key="5">
    <source>
        <dbReference type="SAM" id="MobiDB-lite"/>
    </source>
</evidence>